<dbReference type="Proteomes" id="UP000249417">
    <property type="component" value="Unassembled WGS sequence"/>
</dbReference>
<protein>
    <recommendedName>
        <fullName evidence="6">Na(+)/H(+) antiporter NhaA</fullName>
    </recommendedName>
    <alternativeName>
        <fullName evidence="6">Sodium/proton antiporter NhaA</fullName>
    </alternativeName>
</protein>
<sequence>MNTPLPKKVFYVARSFFELEAAGGILLVVASALALILANSPISGLYDYIFNVLHFRIGIVDGEDRLFGVEKSILHWINDGLMALFFLLVGLEIKRELTVGELSSVSKAILPVVAAVGGMAVPALVYAFFNMNTPETLRGWAIPGATDIAFALAVMSILGSRVPLALKVFLTAIAIIDDLGAILIIAAFYADSLHPYALLFGILPILGLFLLNRANYAHRGAYIILGVILWLAVLKSGVHATMAGVITALFIPISVPDPEERRSPAQRLEKDLHPWVSFLILPLFGFANAGVSFEGMGLDILLHPIPVGIALGLFIGKQVGVFGASWLAIKSGLCNRPDGTGWGQIYGAALLCGIGFTMSLFIGGLAFTGVEEQAEVRLGVLVGSLISAIAGYIVLKMATRKG</sequence>
<feature type="transmembrane region" description="Helical" evidence="6">
    <location>
        <begin position="376"/>
        <end position="395"/>
    </location>
</feature>
<keyword evidence="6" id="KW-0406">Ion transport</keyword>
<feature type="transmembrane region" description="Helical" evidence="6">
    <location>
        <begin position="195"/>
        <end position="211"/>
    </location>
</feature>
<evidence type="ECO:0000256" key="2">
    <source>
        <dbReference type="ARBA" id="ARBA00022475"/>
    </source>
</evidence>
<keyword evidence="6" id="KW-0739">Sodium transport</keyword>
<dbReference type="HAMAP" id="MF_01844">
    <property type="entry name" value="NhaA"/>
    <property type="match status" value="1"/>
</dbReference>
<keyword evidence="5 6" id="KW-0472">Membrane</keyword>
<feature type="transmembrane region" description="Helical" evidence="6">
    <location>
        <begin position="216"/>
        <end position="233"/>
    </location>
</feature>
<comment type="subcellular location">
    <subcellularLocation>
        <location evidence="1">Cell inner membrane</location>
        <topology evidence="1">Multi-pass membrane protein</topology>
    </subcellularLocation>
    <subcellularLocation>
        <location evidence="6">Cell membrane</location>
        <topology evidence="6">Multi-pass membrane protein</topology>
    </subcellularLocation>
</comment>
<dbReference type="Gene3D" id="1.20.1530.10">
    <property type="entry name" value="Na+/H+ antiporter like domain"/>
    <property type="match status" value="1"/>
</dbReference>
<dbReference type="NCBIfam" id="NF007112">
    <property type="entry name" value="PRK09561.1"/>
    <property type="match status" value="1"/>
</dbReference>
<reference evidence="7 8" key="1">
    <citation type="submission" date="2017-08" db="EMBL/GenBank/DDBJ databases">
        <title>Infants hospitalized years apart are colonized by the same room-sourced microbial strains.</title>
        <authorList>
            <person name="Brooks B."/>
            <person name="Olm M.R."/>
            <person name="Firek B.A."/>
            <person name="Baker R."/>
            <person name="Thomas B.C."/>
            <person name="Morowitz M.J."/>
            <person name="Banfield J.F."/>
        </authorList>
    </citation>
    <scope>NUCLEOTIDE SEQUENCE [LARGE SCALE GENOMIC DNA]</scope>
    <source>
        <strain evidence="7">S2_005_002_R2_29</strain>
    </source>
</reference>
<dbReference type="NCBIfam" id="TIGR00773">
    <property type="entry name" value="NhaA"/>
    <property type="match status" value="1"/>
</dbReference>
<dbReference type="InterPro" id="IPR023171">
    <property type="entry name" value="Na/H_antiporter_dom_sf"/>
</dbReference>
<evidence type="ECO:0000256" key="3">
    <source>
        <dbReference type="ARBA" id="ARBA00022692"/>
    </source>
</evidence>
<feature type="transmembrane region" description="Helical" evidence="6">
    <location>
        <begin position="21"/>
        <end position="38"/>
    </location>
</feature>
<dbReference type="GO" id="GO:0015385">
    <property type="term" value="F:sodium:proton antiporter activity"/>
    <property type="evidence" value="ECO:0007669"/>
    <property type="project" value="UniProtKB-UniRule"/>
</dbReference>
<comment type="caution">
    <text evidence="7">The sequence shown here is derived from an EMBL/GenBank/DDBJ whole genome shotgun (WGS) entry which is preliminary data.</text>
</comment>
<dbReference type="NCBIfam" id="NF007111">
    <property type="entry name" value="PRK09560.1"/>
    <property type="match status" value="1"/>
</dbReference>
<evidence type="ECO:0000313" key="8">
    <source>
        <dbReference type="Proteomes" id="UP000249417"/>
    </source>
</evidence>
<feature type="transmembrane region" description="Helical" evidence="6">
    <location>
        <begin position="165"/>
        <end position="189"/>
    </location>
</feature>
<evidence type="ECO:0000256" key="4">
    <source>
        <dbReference type="ARBA" id="ARBA00022989"/>
    </source>
</evidence>
<keyword evidence="3 6" id="KW-0812">Transmembrane</keyword>
<dbReference type="InterPro" id="IPR004670">
    <property type="entry name" value="NhaA"/>
</dbReference>
<dbReference type="PANTHER" id="PTHR30341">
    <property type="entry name" value="SODIUM ION/PROTON ANTIPORTER NHAA-RELATED"/>
    <property type="match status" value="1"/>
</dbReference>
<dbReference type="GO" id="GO:0006885">
    <property type="term" value="P:regulation of pH"/>
    <property type="evidence" value="ECO:0007669"/>
    <property type="project" value="UniProtKB-UniRule"/>
</dbReference>
<dbReference type="AlphaFoldDB" id="A0A2W5Q1V7"/>
<feature type="transmembrane region" description="Helical" evidence="6">
    <location>
        <begin position="105"/>
        <end position="128"/>
    </location>
</feature>
<evidence type="ECO:0000256" key="5">
    <source>
        <dbReference type="ARBA" id="ARBA00023136"/>
    </source>
</evidence>
<keyword evidence="6" id="KW-0050">Antiport</keyword>
<feature type="transmembrane region" description="Helical" evidence="6">
    <location>
        <begin position="239"/>
        <end position="255"/>
    </location>
</feature>
<comment type="similarity">
    <text evidence="6">Belongs to the NhaA Na(+)/H(+) (TC 2.A.33) antiporter family.</text>
</comment>
<feature type="transmembrane region" description="Helical" evidence="6">
    <location>
        <begin position="305"/>
        <end position="327"/>
    </location>
</feature>
<organism evidence="7 8">
    <name type="scientific">Micavibrio aeruginosavorus</name>
    <dbReference type="NCBI Taxonomy" id="349221"/>
    <lineage>
        <taxon>Bacteria</taxon>
        <taxon>Pseudomonadati</taxon>
        <taxon>Bdellovibrionota</taxon>
        <taxon>Bdellovibrionia</taxon>
        <taxon>Bdellovibrionales</taxon>
        <taxon>Pseudobdellovibrionaceae</taxon>
        <taxon>Micavibrio</taxon>
    </lineage>
</organism>
<comment type="function">
    <text evidence="6">Na(+)/H(+) antiporter that extrudes sodium in exchange for external protons.</text>
</comment>
<keyword evidence="2 6" id="KW-1003">Cell membrane</keyword>
<keyword evidence="6" id="KW-0915">Sodium</keyword>
<dbReference type="Pfam" id="PF06965">
    <property type="entry name" value="Na_H_antiport_1"/>
    <property type="match status" value="1"/>
</dbReference>
<accession>A0A2W5Q1V7</accession>
<proteinExistence type="inferred from homology"/>
<comment type="catalytic activity">
    <reaction evidence="6">
        <text>Na(+)(in) + 2 H(+)(out) = Na(+)(out) + 2 H(+)(in)</text>
        <dbReference type="Rhea" id="RHEA:29251"/>
        <dbReference type="ChEBI" id="CHEBI:15378"/>
        <dbReference type="ChEBI" id="CHEBI:29101"/>
    </reaction>
</comment>
<evidence type="ECO:0000256" key="6">
    <source>
        <dbReference type="HAMAP-Rule" id="MF_01844"/>
    </source>
</evidence>
<feature type="transmembrane region" description="Helical" evidence="6">
    <location>
        <begin position="275"/>
        <end position="293"/>
    </location>
</feature>
<feature type="transmembrane region" description="Helical" evidence="6">
    <location>
        <begin position="348"/>
        <end position="370"/>
    </location>
</feature>
<keyword evidence="4 6" id="KW-1133">Transmembrane helix</keyword>
<feature type="transmembrane region" description="Helical" evidence="6">
    <location>
        <begin position="73"/>
        <end position="93"/>
    </location>
</feature>
<evidence type="ECO:0000256" key="1">
    <source>
        <dbReference type="ARBA" id="ARBA00004429"/>
    </source>
</evidence>
<name>A0A2W5Q1V7_9BACT</name>
<keyword evidence="6" id="KW-0813">Transport</keyword>
<dbReference type="PANTHER" id="PTHR30341:SF0">
    <property type="entry name" value="NA(+)_H(+) ANTIPORTER NHAA"/>
    <property type="match status" value="1"/>
</dbReference>
<gene>
    <name evidence="6 7" type="primary">nhaA</name>
    <name evidence="7" type="ORF">DI551_01165</name>
</gene>
<evidence type="ECO:0000313" key="7">
    <source>
        <dbReference type="EMBL" id="PZQ48723.1"/>
    </source>
</evidence>
<dbReference type="EMBL" id="QFQB01000003">
    <property type="protein sequence ID" value="PZQ48723.1"/>
    <property type="molecule type" value="Genomic_DNA"/>
</dbReference>
<feature type="transmembrane region" description="Helical" evidence="6">
    <location>
        <begin position="140"/>
        <end position="158"/>
    </location>
</feature>
<dbReference type="GO" id="GO:0005886">
    <property type="term" value="C:plasma membrane"/>
    <property type="evidence" value="ECO:0007669"/>
    <property type="project" value="UniProtKB-SubCell"/>
</dbReference>